<evidence type="ECO:0000313" key="2">
    <source>
        <dbReference type="WBParaSite" id="Hba_02446"/>
    </source>
</evidence>
<organism evidence="1 2">
    <name type="scientific">Heterorhabditis bacteriophora</name>
    <name type="common">Entomopathogenic nematode worm</name>
    <dbReference type="NCBI Taxonomy" id="37862"/>
    <lineage>
        <taxon>Eukaryota</taxon>
        <taxon>Metazoa</taxon>
        <taxon>Ecdysozoa</taxon>
        <taxon>Nematoda</taxon>
        <taxon>Chromadorea</taxon>
        <taxon>Rhabditida</taxon>
        <taxon>Rhabditina</taxon>
        <taxon>Rhabditomorpha</taxon>
        <taxon>Strongyloidea</taxon>
        <taxon>Heterorhabditidae</taxon>
        <taxon>Heterorhabditis</taxon>
    </lineage>
</organism>
<dbReference type="AlphaFoldDB" id="A0A1I7WCJ6"/>
<evidence type="ECO:0000313" key="1">
    <source>
        <dbReference type="Proteomes" id="UP000095283"/>
    </source>
</evidence>
<dbReference type="WBParaSite" id="Hba_02446">
    <property type="protein sequence ID" value="Hba_02446"/>
    <property type="gene ID" value="Hba_02446"/>
</dbReference>
<protein>
    <submittedName>
        <fullName evidence="2">Transposase</fullName>
    </submittedName>
</protein>
<keyword evidence="1" id="KW-1185">Reference proteome</keyword>
<proteinExistence type="predicted"/>
<accession>A0A1I7WCJ6</accession>
<reference evidence="2" key="1">
    <citation type="submission" date="2016-11" db="UniProtKB">
        <authorList>
            <consortium name="WormBaseParasite"/>
        </authorList>
    </citation>
    <scope>IDENTIFICATION</scope>
</reference>
<dbReference type="Proteomes" id="UP000095283">
    <property type="component" value="Unplaced"/>
</dbReference>
<name>A0A1I7WCJ6_HETBA</name>
<sequence length="69" mass="8224">MRYSEENLKHFKNAITTYIAKKHHCEISVKYKKILLYAKELMAKLVAQRRRSDGVCRPFVFYTNAADRE</sequence>